<sequence length="328" mass="35849">MVFVKVRETYDLHTLKGKMSVIGIHTPSDSIIARNYPGLLMQCKAYRPVKADVRLACASVLPLDPQGVGTTADDVAPEDVFNPILYKALSNFGMSQIDAYVNSAGYDIIGNTLDASNTGIDATDDFDLYYGLLSQTHEWKHANPQQGLMMNDLVPLVYETYQSIGDNGRGGADNPHVAIKPDDTIPTGQIGNISVQTFRGKAHPIPFLNCTVPVANSGNVDTRQNGFIGSGYPNAQVGIPAPKIYCAAILVPPSRLHQLFFRMVCEWTLEFSMIRPLGEITSWAGLKQMGSTSHFMSYDYSAESKDTVFKDVTDLVDVTQDSGIKKVM</sequence>
<protein>
    <submittedName>
        <fullName evidence="1">Putative capsid protein</fullName>
    </submittedName>
</protein>
<dbReference type="EMBL" id="KT862219">
    <property type="protein sequence ID" value="ANC51525.1"/>
    <property type="molecule type" value="Genomic_DNA"/>
</dbReference>
<dbReference type="KEGG" id="vg:27815401"/>
<dbReference type="Proteomes" id="UP000202252">
    <property type="component" value="Segment"/>
</dbReference>
<name>A0A160HWG5_9VIRU</name>
<organism evidence="1 2">
    <name type="scientific">Sheep faeces associated smacovirus 3</name>
    <dbReference type="NCBI Taxonomy" id="1843758"/>
    <lineage>
        <taxon>Viruses</taxon>
        <taxon>Monodnaviria</taxon>
        <taxon>Shotokuvirae</taxon>
        <taxon>Cressdnaviricota</taxon>
        <taxon>Arfiviricetes</taxon>
        <taxon>Cremevirales</taxon>
        <taxon>Smacoviridae</taxon>
        <taxon>Porprismacovirus</taxon>
        <taxon>Porprismacovirus sheas3</taxon>
    </lineage>
</organism>
<evidence type="ECO:0000313" key="1">
    <source>
        <dbReference type="EMBL" id="ANC51525.1"/>
    </source>
</evidence>
<dbReference type="Pfam" id="PF23784">
    <property type="entry name" value="Smaco_capsid"/>
    <property type="match status" value="1"/>
</dbReference>
<proteinExistence type="predicted"/>
<dbReference type="InterPro" id="IPR057000">
    <property type="entry name" value="Smaco_capsid"/>
</dbReference>
<dbReference type="RefSeq" id="YP_009252307.1">
    <property type="nucleotide sequence ID" value="NC_030120.1"/>
</dbReference>
<reference evidence="1 2" key="1">
    <citation type="journal article" date="2016" name="Infect. Genet. Evol.">
        <title>Circular replication-associated protein encoding DNA viruses identified in the faecal matter of various animals in New Zealand.</title>
        <authorList>
            <person name="Steel O."/>
            <person name="Kraberger S."/>
            <person name="Sikorski A."/>
            <person name="Young L.M."/>
            <person name="Catchpole R.J."/>
            <person name="Stevens A.J."/>
            <person name="Ladley J.J."/>
            <person name="Coray D.S."/>
            <person name="Stainton D."/>
            <person name="Dayaram A."/>
            <person name="Julian L."/>
            <person name="van Bysterveldt K."/>
            <person name="Varsani A."/>
        </authorList>
    </citation>
    <scope>NUCLEOTIDE SEQUENCE [LARGE SCALE GENOMIC DNA]</scope>
</reference>
<keyword evidence="2" id="KW-1185">Reference proteome</keyword>
<dbReference type="GeneID" id="27815401"/>
<dbReference type="OrthoDB" id="16292at10239"/>
<accession>A0A160HWG5</accession>
<evidence type="ECO:0000313" key="2">
    <source>
        <dbReference type="Proteomes" id="UP000202252"/>
    </source>
</evidence>